<feature type="domain" description="Glycoside hydrolase family 31 N-terminal" evidence="1">
    <location>
        <begin position="19"/>
        <end position="131"/>
    </location>
</feature>
<comment type="caution">
    <text evidence="2">The sequence shown here is derived from an EMBL/GenBank/DDBJ whole genome shotgun (WGS) entry which is preliminary data.</text>
</comment>
<evidence type="ECO:0000259" key="1">
    <source>
        <dbReference type="Pfam" id="PF13802"/>
    </source>
</evidence>
<dbReference type="Pfam" id="PF13802">
    <property type="entry name" value="Gal_mutarotas_2"/>
    <property type="match status" value="1"/>
</dbReference>
<dbReference type="Gene3D" id="2.60.40.1760">
    <property type="entry name" value="glycosyl hydrolase (family 31)"/>
    <property type="match status" value="1"/>
</dbReference>
<accession>A0ABX1D8V4</accession>
<sequence>FGKKGAKKVIFGCEGGEKLMLEFLDSKNIKFWYAPTGKFNRNNESFAVINEDFDPNFNINVEENASNYEIFTGDLRVMVQKKPFKIQIFDRYQRLVLGDLDAEAYVTEGTKTETRKVLREEEQFFGLGEKT</sequence>
<reference evidence="2 3" key="1">
    <citation type="submission" date="2020-03" db="EMBL/GenBank/DDBJ databases">
        <title>Salinimicrobium sp. nov, isolated from SCS.</title>
        <authorList>
            <person name="Cao W.R."/>
        </authorList>
    </citation>
    <scope>NUCLEOTIDE SEQUENCE [LARGE SCALE GENOMIC DNA]</scope>
    <source>
        <strain evidence="3">J15B91</strain>
    </source>
</reference>
<organism evidence="2 3">
    <name type="scientific">Salinimicrobium oceani</name>
    <dbReference type="NCBI Taxonomy" id="2722702"/>
    <lineage>
        <taxon>Bacteria</taxon>
        <taxon>Pseudomonadati</taxon>
        <taxon>Bacteroidota</taxon>
        <taxon>Flavobacteriia</taxon>
        <taxon>Flavobacteriales</taxon>
        <taxon>Flavobacteriaceae</taxon>
        <taxon>Salinimicrobium</taxon>
    </lineage>
</organism>
<dbReference type="RefSeq" id="WP_168139828.1">
    <property type="nucleotide sequence ID" value="NZ_JAAVJR010000902.1"/>
</dbReference>
<protein>
    <submittedName>
        <fullName evidence="2">DUF4968 domain-containing protein</fullName>
    </submittedName>
</protein>
<keyword evidence="3" id="KW-1185">Reference proteome</keyword>
<dbReference type="EMBL" id="JAAVJR010000902">
    <property type="protein sequence ID" value="NJW55193.1"/>
    <property type="molecule type" value="Genomic_DNA"/>
</dbReference>
<dbReference type="Proteomes" id="UP000703674">
    <property type="component" value="Unassembled WGS sequence"/>
</dbReference>
<proteinExistence type="predicted"/>
<gene>
    <name evidence="2" type="ORF">HC175_19965</name>
</gene>
<dbReference type="SUPFAM" id="SSF74650">
    <property type="entry name" value="Galactose mutarotase-like"/>
    <property type="match status" value="1"/>
</dbReference>
<name>A0ABX1D8V4_9FLAO</name>
<dbReference type="InterPro" id="IPR025887">
    <property type="entry name" value="Glyco_hydro_31_N_dom"/>
</dbReference>
<evidence type="ECO:0000313" key="2">
    <source>
        <dbReference type="EMBL" id="NJW55193.1"/>
    </source>
</evidence>
<feature type="non-terminal residue" evidence="2">
    <location>
        <position position="131"/>
    </location>
</feature>
<feature type="non-terminal residue" evidence="2">
    <location>
        <position position="1"/>
    </location>
</feature>
<dbReference type="InterPro" id="IPR011013">
    <property type="entry name" value="Gal_mutarotase_sf_dom"/>
</dbReference>
<evidence type="ECO:0000313" key="3">
    <source>
        <dbReference type="Proteomes" id="UP000703674"/>
    </source>
</evidence>